<reference evidence="9 11" key="1">
    <citation type="journal article" date="2021" name="Commun. Biol.">
        <title>The genome of Shorea leprosula (Dipterocarpaceae) highlights the ecological relevance of drought in aseasonal tropical rainforests.</title>
        <authorList>
            <person name="Ng K.K.S."/>
            <person name="Kobayashi M.J."/>
            <person name="Fawcett J.A."/>
            <person name="Hatakeyama M."/>
            <person name="Paape T."/>
            <person name="Ng C.H."/>
            <person name="Ang C.C."/>
            <person name="Tnah L.H."/>
            <person name="Lee C.T."/>
            <person name="Nishiyama T."/>
            <person name="Sese J."/>
            <person name="O'Brien M.J."/>
            <person name="Copetti D."/>
            <person name="Mohd Noor M.I."/>
            <person name="Ong R.C."/>
            <person name="Putra M."/>
            <person name="Sireger I.Z."/>
            <person name="Indrioko S."/>
            <person name="Kosugi Y."/>
            <person name="Izuno A."/>
            <person name="Isagi Y."/>
            <person name="Lee S.L."/>
            <person name="Shimizu K.K."/>
        </authorList>
    </citation>
    <scope>NUCLEOTIDE SEQUENCE [LARGE SCALE GENOMIC DNA]</scope>
    <source>
        <strain evidence="9">214</strain>
    </source>
</reference>
<dbReference type="InterPro" id="IPR002171">
    <property type="entry name" value="Ribosomal_uL2"/>
</dbReference>
<feature type="region of interest" description="Disordered" evidence="7">
    <location>
        <begin position="74"/>
        <end position="117"/>
    </location>
</feature>
<dbReference type="EMBL" id="BPVZ01000696">
    <property type="protein sequence ID" value="GKV52403.1"/>
    <property type="molecule type" value="Genomic_DNA"/>
</dbReference>
<dbReference type="SMART" id="SM01383">
    <property type="entry name" value="Ribosomal_L2"/>
    <property type="match status" value="1"/>
</dbReference>
<evidence type="ECO:0000256" key="3">
    <source>
        <dbReference type="ARBA" id="ARBA00022980"/>
    </source>
</evidence>
<dbReference type="GO" id="GO:0003723">
    <property type="term" value="F:RNA binding"/>
    <property type="evidence" value="ECO:0007669"/>
    <property type="project" value="TreeGrafter"/>
</dbReference>
<dbReference type="PANTHER" id="PTHR13691">
    <property type="entry name" value="RIBOSOMAL PROTEIN L2"/>
    <property type="match status" value="1"/>
</dbReference>
<dbReference type="EMBL" id="BPVZ01000670">
    <property type="protein sequence ID" value="GKV52326.1"/>
    <property type="molecule type" value="Genomic_DNA"/>
</dbReference>
<comment type="subcellular location">
    <subcellularLocation>
        <location evidence="1">Mitochondrion</location>
    </subcellularLocation>
</comment>
<dbReference type="InterPro" id="IPR012340">
    <property type="entry name" value="NA-bd_OB-fold"/>
</dbReference>
<keyword evidence="5" id="KW-0687">Ribonucleoprotein</keyword>
<evidence type="ECO:0000256" key="1">
    <source>
        <dbReference type="ARBA" id="ARBA00004173"/>
    </source>
</evidence>
<evidence type="ECO:0000256" key="4">
    <source>
        <dbReference type="ARBA" id="ARBA00023128"/>
    </source>
</evidence>
<gene>
    <name evidence="9" type="ORF">SLEP1_g58915</name>
    <name evidence="10" type="ORF">SLEP1_g58988</name>
</gene>
<dbReference type="Gene3D" id="2.40.50.140">
    <property type="entry name" value="Nucleic acid-binding proteins"/>
    <property type="match status" value="1"/>
</dbReference>
<proteinExistence type="inferred from homology"/>
<dbReference type="InterPro" id="IPR022666">
    <property type="entry name" value="Ribosomal_uL2_RNA-bd_dom"/>
</dbReference>
<dbReference type="Proteomes" id="UP001054252">
    <property type="component" value="Unassembled WGS sequence"/>
</dbReference>
<feature type="domain" description="Large ribosomal subunit protein uL2 RNA-binding" evidence="8">
    <location>
        <begin position="22"/>
        <end position="97"/>
    </location>
</feature>
<dbReference type="PANTHER" id="PTHR13691:SF44">
    <property type="entry name" value="LARGE RIBOSOMAL SUBUNIT PROTEIN UL2MZ-RELATED"/>
    <property type="match status" value="1"/>
</dbReference>
<keyword evidence="4" id="KW-0496">Mitochondrion</keyword>
<protein>
    <recommendedName>
        <fullName evidence="6">60S ribosomal protein L2, mitochondrial</fullName>
    </recommendedName>
</protein>
<sequence>MRKSQEGRALRQFTLSTGKSAGRNSSGRITVFHRGGGSKRLQRRIDLKRSTSSMGIVERIEYDPNRSSRMIKSYRGPTFGNQMVPSEGSRGSDVEDSSLSGAAKPHSGVDKASGSGEKSASDALFLAKGKRPLEVSQDAVWEDVDREKRQKKISEDSDRTSDWVTDRENKLGDLINNLRKEENMRPLAPFRLQEVVESLEGKYSTERLDEIVKDIEEKGKESSFYQESKIDRDLPREAALKAAFKDVTKAKNPASYYFLTSSLIFNKMIVTVRWQRVLEDSRVLRSFLSKVILILTDGLNKEMCIAAYLFAKQVIYLGRKSGYLHLALYLKQCNTCLMTAYGGVNRPNGSLSVPVSLTRSDKKLFEPIISPVKDMDRVRGRVSQVKCDLVKIMDRYLPWLSTIPLEQGCVWAPTWKALPTEKIVTSVLVNRKKMAYEKVKAIKSSFLAFPYELASWTFLVRNIHAMGEQWSPGILWPVYTRYPRGKLNKTISGLCLDYFEKYIGPVLPTVDQMGIPPYTGRLGQSLEGGGKRRLFAIGNYVNQRLLAPVYQNKKKGLHSHSALRGKLWTTTSVLCPGLAYLDKTMRRHLAILELTPHGAEALLSKDLEPYLNDHIGWATFESGDKAKRE</sequence>
<accession>A0AAV5MQT7</accession>
<evidence type="ECO:0000256" key="5">
    <source>
        <dbReference type="ARBA" id="ARBA00023274"/>
    </source>
</evidence>
<evidence type="ECO:0000259" key="8">
    <source>
        <dbReference type="SMART" id="SM01383"/>
    </source>
</evidence>
<dbReference type="FunFam" id="2.40.50.140:FF:000254">
    <property type="entry name" value="Ribosomal protein L2 mitochondrion"/>
    <property type="match status" value="1"/>
</dbReference>
<dbReference type="GO" id="GO:0005762">
    <property type="term" value="C:mitochondrial large ribosomal subunit"/>
    <property type="evidence" value="ECO:0007669"/>
    <property type="project" value="TreeGrafter"/>
</dbReference>
<evidence type="ECO:0000313" key="9">
    <source>
        <dbReference type="EMBL" id="GKV52326.1"/>
    </source>
</evidence>
<dbReference type="GO" id="GO:0003735">
    <property type="term" value="F:structural constituent of ribosome"/>
    <property type="evidence" value="ECO:0007669"/>
    <property type="project" value="InterPro"/>
</dbReference>
<evidence type="ECO:0000313" key="11">
    <source>
        <dbReference type="Proteomes" id="UP001054252"/>
    </source>
</evidence>
<feature type="compositionally biased region" description="Polar residues" evidence="7">
    <location>
        <begin position="13"/>
        <end position="28"/>
    </location>
</feature>
<name>A0AAV5MQT7_9ROSI</name>
<comment type="caution">
    <text evidence="9">The sequence shown here is derived from an EMBL/GenBank/DDBJ whole genome shotgun (WGS) entry which is preliminary data.</text>
</comment>
<comment type="similarity">
    <text evidence="2">Belongs to the universal ribosomal protein uL2 family.</text>
</comment>
<feature type="region of interest" description="Disordered" evidence="7">
    <location>
        <begin position="1"/>
        <end position="44"/>
    </location>
</feature>
<evidence type="ECO:0000256" key="6">
    <source>
        <dbReference type="ARBA" id="ARBA00078513"/>
    </source>
</evidence>
<dbReference type="GO" id="GO:0032543">
    <property type="term" value="P:mitochondrial translation"/>
    <property type="evidence" value="ECO:0007669"/>
    <property type="project" value="TreeGrafter"/>
</dbReference>
<evidence type="ECO:0000256" key="7">
    <source>
        <dbReference type="SAM" id="MobiDB-lite"/>
    </source>
</evidence>
<dbReference type="Pfam" id="PF00181">
    <property type="entry name" value="Ribosomal_L2_N"/>
    <property type="match status" value="1"/>
</dbReference>
<dbReference type="SUPFAM" id="SSF50249">
    <property type="entry name" value="Nucleic acid-binding proteins"/>
    <property type="match status" value="1"/>
</dbReference>
<organism evidence="9 11">
    <name type="scientific">Rubroshorea leprosula</name>
    <dbReference type="NCBI Taxonomy" id="152421"/>
    <lineage>
        <taxon>Eukaryota</taxon>
        <taxon>Viridiplantae</taxon>
        <taxon>Streptophyta</taxon>
        <taxon>Embryophyta</taxon>
        <taxon>Tracheophyta</taxon>
        <taxon>Spermatophyta</taxon>
        <taxon>Magnoliopsida</taxon>
        <taxon>eudicotyledons</taxon>
        <taxon>Gunneridae</taxon>
        <taxon>Pentapetalae</taxon>
        <taxon>rosids</taxon>
        <taxon>malvids</taxon>
        <taxon>Malvales</taxon>
        <taxon>Dipterocarpaceae</taxon>
        <taxon>Rubroshorea</taxon>
    </lineage>
</organism>
<keyword evidence="11" id="KW-1185">Reference proteome</keyword>
<evidence type="ECO:0000313" key="10">
    <source>
        <dbReference type="EMBL" id="GKV52403.1"/>
    </source>
</evidence>
<keyword evidence="3" id="KW-0689">Ribosomal protein</keyword>
<dbReference type="AlphaFoldDB" id="A0AAV5MQT7"/>
<evidence type="ECO:0000256" key="2">
    <source>
        <dbReference type="ARBA" id="ARBA00005636"/>
    </source>
</evidence>